<dbReference type="GO" id="GO:0016491">
    <property type="term" value="F:oxidoreductase activity"/>
    <property type="evidence" value="ECO:0007669"/>
    <property type="project" value="UniProtKB-KW"/>
</dbReference>
<keyword evidence="2" id="KW-0479">Metal-binding</keyword>
<protein>
    <submittedName>
        <fullName evidence="6">Pyridine nucleotide-disulfide oxidoreductase</fullName>
    </submittedName>
</protein>
<keyword evidence="5" id="KW-0411">Iron-sulfur</keyword>
<accession>A0A7K1J6G8</accession>
<dbReference type="AlphaFoldDB" id="A0A7K1J6G8"/>
<keyword evidence="1" id="KW-0004">4Fe-4S</keyword>
<dbReference type="Proteomes" id="UP000487882">
    <property type="component" value="Unassembled WGS sequence"/>
</dbReference>
<reference evidence="6 7" key="1">
    <citation type="submission" date="2019-09" db="EMBL/GenBank/DDBJ databases">
        <title>Bifidobacterium canis sp. nov., isolated from the digestive tract of German Shepherd dog puppy.</title>
        <authorList>
            <person name="Bunesova V."/>
        </authorList>
    </citation>
    <scope>NUCLEOTIDE SEQUENCE [LARGE SCALE GENOMIC DNA]</scope>
    <source>
        <strain evidence="6 7">GSD1FS</strain>
    </source>
</reference>
<keyword evidence="7" id="KW-1185">Reference proteome</keyword>
<dbReference type="InterPro" id="IPR039650">
    <property type="entry name" value="HdrA-like"/>
</dbReference>
<dbReference type="GO" id="GO:0046872">
    <property type="term" value="F:metal ion binding"/>
    <property type="evidence" value="ECO:0007669"/>
    <property type="project" value="UniProtKB-KW"/>
</dbReference>
<evidence type="ECO:0000256" key="5">
    <source>
        <dbReference type="ARBA" id="ARBA00023014"/>
    </source>
</evidence>
<organism evidence="6 7">
    <name type="scientific">Bifidobacterium canis</name>
    <dbReference type="NCBI Taxonomy" id="2610880"/>
    <lineage>
        <taxon>Bacteria</taxon>
        <taxon>Bacillati</taxon>
        <taxon>Actinomycetota</taxon>
        <taxon>Actinomycetes</taxon>
        <taxon>Bifidobacteriales</taxon>
        <taxon>Bifidobacteriaceae</taxon>
        <taxon>Bifidobacterium</taxon>
    </lineage>
</organism>
<gene>
    <name evidence="6" type="ORF">GSD1FS_1480</name>
</gene>
<evidence type="ECO:0000256" key="2">
    <source>
        <dbReference type="ARBA" id="ARBA00022723"/>
    </source>
</evidence>
<dbReference type="PANTHER" id="PTHR43498:SF1">
    <property type="entry name" value="COB--COM HETERODISULFIDE REDUCTASE IRON-SULFUR SUBUNIT A"/>
    <property type="match status" value="1"/>
</dbReference>
<dbReference type="InterPro" id="IPR036188">
    <property type="entry name" value="FAD/NAD-bd_sf"/>
</dbReference>
<evidence type="ECO:0000256" key="4">
    <source>
        <dbReference type="ARBA" id="ARBA00023004"/>
    </source>
</evidence>
<evidence type="ECO:0000256" key="1">
    <source>
        <dbReference type="ARBA" id="ARBA00022485"/>
    </source>
</evidence>
<sequence length="383" mass="41960">MSHWTGDTQGGLYEEILERADDSDGRSPTLINPEKLKTVLLEMLEEAGVHLRLYTFSDDVILDGNQIRGVIGYSKAGLQGFTAKVVIDCTGDGDIAAKAGVPYVKGREDDGKMQPLTLMFKVAGVDTDRAVFPGSFEETFKVPKGDLQTLGREHLPYPAGHVLLYRSTLPGIVTCNMTNCIDVDGTNPDDLTRATIACRKQIEPIVEFLREYVPGFEHCYVISTASVIGVRETRHFQCMETLTAEDILSARVFDDWVVTKAHFNFDIHNLDGSGLDKEGVQKLFAQPKGYTIPYGCLVPVGCNGLLLAGRNISATHKANSSCRVMPICVNIGQAAGTAAAIAAKTTLIPTNWMFAIYSIHWSFKVLRFDAPFCRLNFKGGISQ</sequence>
<dbReference type="Pfam" id="PF12831">
    <property type="entry name" value="FAD_oxidored"/>
    <property type="match status" value="1"/>
</dbReference>
<evidence type="ECO:0000313" key="6">
    <source>
        <dbReference type="EMBL" id="MUH60129.1"/>
    </source>
</evidence>
<evidence type="ECO:0000256" key="3">
    <source>
        <dbReference type="ARBA" id="ARBA00023002"/>
    </source>
</evidence>
<name>A0A7K1J6G8_9BIFI</name>
<proteinExistence type="predicted"/>
<dbReference type="Gene3D" id="3.50.50.60">
    <property type="entry name" value="FAD/NAD(P)-binding domain"/>
    <property type="match status" value="1"/>
</dbReference>
<dbReference type="GO" id="GO:0051539">
    <property type="term" value="F:4 iron, 4 sulfur cluster binding"/>
    <property type="evidence" value="ECO:0007669"/>
    <property type="project" value="UniProtKB-KW"/>
</dbReference>
<keyword evidence="3" id="KW-0560">Oxidoreductase</keyword>
<keyword evidence="4" id="KW-0408">Iron</keyword>
<evidence type="ECO:0000313" key="7">
    <source>
        <dbReference type="Proteomes" id="UP000487882"/>
    </source>
</evidence>
<dbReference type="SUPFAM" id="SSF51905">
    <property type="entry name" value="FAD/NAD(P)-binding domain"/>
    <property type="match status" value="1"/>
</dbReference>
<dbReference type="PANTHER" id="PTHR43498">
    <property type="entry name" value="FERREDOXIN:COB-COM HETERODISULFIDE REDUCTASE SUBUNIT A"/>
    <property type="match status" value="1"/>
</dbReference>
<dbReference type="EMBL" id="WNLP01000007">
    <property type="protein sequence ID" value="MUH60129.1"/>
    <property type="molecule type" value="Genomic_DNA"/>
</dbReference>
<comment type="caution">
    <text evidence="6">The sequence shown here is derived from an EMBL/GenBank/DDBJ whole genome shotgun (WGS) entry which is preliminary data.</text>
</comment>